<evidence type="ECO:0000259" key="1">
    <source>
        <dbReference type="PROSITE" id="PS51707"/>
    </source>
</evidence>
<dbReference type="InterPro" id="IPR033469">
    <property type="entry name" value="CYTH-like_dom_sf"/>
</dbReference>
<dbReference type="Pfam" id="PF01928">
    <property type="entry name" value="CYTH"/>
    <property type="match status" value="1"/>
</dbReference>
<sequence>MGHKNREIEVKYIVQSGHSLAKVNSAVIELLKDRLVNTITGKSKDVYFHPTANAKMDFVRVRFGIDNDQSYITLKHTDKKTTLDRLEFDLKIDNPEMAQDILQRCIGPIAGCLRKRYFSHFLDSYDNVSVYQITGDKRVFIEVEAANKTRLNKIIKMLKRLDLDLEVSPRSLYQIFLSPDYFD</sequence>
<evidence type="ECO:0000313" key="2">
    <source>
        <dbReference type="EMBL" id="CAB5220910.1"/>
    </source>
</evidence>
<dbReference type="SUPFAM" id="SSF55154">
    <property type="entry name" value="CYTH-like phosphatases"/>
    <property type="match status" value="1"/>
</dbReference>
<accession>A0A6J7WT37</accession>
<dbReference type="PROSITE" id="PS51707">
    <property type="entry name" value="CYTH"/>
    <property type="match status" value="1"/>
</dbReference>
<dbReference type="Gene3D" id="2.40.320.10">
    <property type="entry name" value="Hypothetical Protein Pfu-838710-001"/>
    <property type="match status" value="1"/>
</dbReference>
<reference evidence="2" key="1">
    <citation type="submission" date="2020-05" db="EMBL/GenBank/DDBJ databases">
        <authorList>
            <person name="Chiriac C."/>
            <person name="Salcher M."/>
            <person name="Ghai R."/>
            <person name="Kavagutti S V."/>
        </authorList>
    </citation>
    <scope>NUCLEOTIDE SEQUENCE</scope>
</reference>
<protein>
    <submittedName>
        <fullName evidence="2">CYTH domain containing protein</fullName>
    </submittedName>
</protein>
<organism evidence="2">
    <name type="scientific">uncultured Caudovirales phage</name>
    <dbReference type="NCBI Taxonomy" id="2100421"/>
    <lineage>
        <taxon>Viruses</taxon>
        <taxon>Duplodnaviria</taxon>
        <taxon>Heunggongvirae</taxon>
        <taxon>Uroviricota</taxon>
        <taxon>Caudoviricetes</taxon>
        <taxon>Peduoviridae</taxon>
        <taxon>Maltschvirus</taxon>
        <taxon>Maltschvirus maltsch</taxon>
    </lineage>
</organism>
<dbReference type="EMBL" id="LR798292">
    <property type="protein sequence ID" value="CAB5220910.1"/>
    <property type="molecule type" value="Genomic_DNA"/>
</dbReference>
<gene>
    <name evidence="2" type="ORF">UFOVP244_54</name>
</gene>
<proteinExistence type="predicted"/>
<dbReference type="InterPro" id="IPR023577">
    <property type="entry name" value="CYTH_domain"/>
</dbReference>
<name>A0A6J7WT37_9CAUD</name>
<feature type="domain" description="CYTH" evidence="1">
    <location>
        <begin position="5"/>
        <end position="183"/>
    </location>
</feature>